<accession>A0A6J1S2D3</accession>
<dbReference type="GO" id="GO:0016301">
    <property type="term" value="F:kinase activity"/>
    <property type="evidence" value="ECO:0007669"/>
    <property type="project" value="UniProtKB-KW"/>
</dbReference>
<dbReference type="NCBIfam" id="TIGR01378">
    <property type="entry name" value="thi_PPkinase"/>
    <property type="match status" value="1"/>
</dbReference>
<dbReference type="FunFam" id="2.60.120.320:FF:000001">
    <property type="entry name" value="Thiamine pyrophosphokinase"/>
    <property type="match status" value="1"/>
</dbReference>
<keyword evidence="3" id="KW-0418">Kinase</keyword>
<dbReference type="InterPro" id="IPR036371">
    <property type="entry name" value="TPK_B1-bd_sf"/>
</dbReference>
<proteinExistence type="predicted"/>
<evidence type="ECO:0000256" key="2">
    <source>
        <dbReference type="ARBA" id="ARBA00022741"/>
    </source>
</evidence>
<dbReference type="GO" id="GO:0006772">
    <property type="term" value="P:thiamine metabolic process"/>
    <property type="evidence" value="ECO:0007669"/>
    <property type="project" value="InterPro"/>
</dbReference>
<dbReference type="GO" id="GO:0030975">
    <property type="term" value="F:thiamine binding"/>
    <property type="evidence" value="ECO:0007669"/>
    <property type="project" value="InterPro"/>
</dbReference>
<dbReference type="SUPFAM" id="SSF63862">
    <property type="entry name" value="Thiamin pyrophosphokinase, substrate-binding domain"/>
    <property type="match status" value="1"/>
</dbReference>
<feature type="domain" description="Thiamin pyrophosphokinase thiamin-binding" evidence="5">
    <location>
        <begin position="166"/>
        <end position="238"/>
    </location>
</feature>
<keyword evidence="1" id="KW-0808">Transferase</keyword>
<dbReference type="Gene3D" id="3.40.50.10240">
    <property type="entry name" value="Thiamin pyrophosphokinase, catalytic domain"/>
    <property type="match status" value="1"/>
</dbReference>
<dbReference type="SMART" id="SM00983">
    <property type="entry name" value="TPK_B1_binding"/>
    <property type="match status" value="1"/>
</dbReference>
<dbReference type="InterPro" id="IPR007371">
    <property type="entry name" value="TPK_catalytic"/>
</dbReference>
<dbReference type="RefSeq" id="XP_026275374.1">
    <property type="nucleotide sequence ID" value="XM_026419589.2"/>
</dbReference>
<dbReference type="InterPro" id="IPR006282">
    <property type="entry name" value="Thi_PPkinase"/>
</dbReference>
<dbReference type="Pfam" id="PF04263">
    <property type="entry name" value="TPK_catalytic"/>
    <property type="match status" value="1"/>
</dbReference>
<evidence type="ECO:0000313" key="6">
    <source>
        <dbReference type="Proteomes" id="UP000504606"/>
    </source>
</evidence>
<dbReference type="Gene3D" id="2.60.120.320">
    <property type="entry name" value="Thiamin pyrophosphokinase, thiamin-binding domain"/>
    <property type="match status" value="1"/>
</dbReference>
<dbReference type="InterPro" id="IPR007373">
    <property type="entry name" value="Thiamin_PyroPKinase_B1-bd"/>
</dbReference>
<dbReference type="GO" id="GO:0004788">
    <property type="term" value="F:thiamine diphosphokinase activity"/>
    <property type="evidence" value="ECO:0007669"/>
    <property type="project" value="InterPro"/>
</dbReference>
<dbReference type="Pfam" id="PF04265">
    <property type="entry name" value="TPK_B1_binding"/>
    <property type="match status" value="1"/>
</dbReference>
<keyword evidence="2" id="KW-0547">Nucleotide-binding</keyword>
<organism evidence="6 7">
    <name type="scientific">Frankliniella occidentalis</name>
    <name type="common">Western flower thrips</name>
    <name type="synonym">Euthrips occidentalis</name>
    <dbReference type="NCBI Taxonomy" id="133901"/>
    <lineage>
        <taxon>Eukaryota</taxon>
        <taxon>Metazoa</taxon>
        <taxon>Ecdysozoa</taxon>
        <taxon>Arthropoda</taxon>
        <taxon>Hexapoda</taxon>
        <taxon>Insecta</taxon>
        <taxon>Pterygota</taxon>
        <taxon>Neoptera</taxon>
        <taxon>Paraneoptera</taxon>
        <taxon>Thysanoptera</taxon>
        <taxon>Terebrantia</taxon>
        <taxon>Thripoidea</taxon>
        <taxon>Thripidae</taxon>
        <taxon>Frankliniella</taxon>
    </lineage>
</organism>
<evidence type="ECO:0000256" key="1">
    <source>
        <dbReference type="ARBA" id="ARBA00022679"/>
    </source>
</evidence>
<dbReference type="GO" id="GO:0005524">
    <property type="term" value="F:ATP binding"/>
    <property type="evidence" value="ECO:0007669"/>
    <property type="project" value="UniProtKB-KW"/>
</dbReference>
<evidence type="ECO:0000256" key="4">
    <source>
        <dbReference type="ARBA" id="ARBA00022840"/>
    </source>
</evidence>
<dbReference type="PANTHER" id="PTHR13622">
    <property type="entry name" value="THIAMIN PYROPHOSPHOKINASE"/>
    <property type="match status" value="1"/>
</dbReference>
<dbReference type="InterPro" id="IPR036759">
    <property type="entry name" value="TPK_catalytic_sf"/>
</dbReference>
<reference evidence="7" key="1">
    <citation type="submission" date="2025-08" db="UniProtKB">
        <authorList>
            <consortium name="RefSeq"/>
        </authorList>
    </citation>
    <scope>IDENTIFICATION</scope>
    <source>
        <tissue evidence="7">Whole organism</tissue>
    </source>
</reference>
<dbReference type="GeneID" id="113204394"/>
<keyword evidence="4" id="KW-0067">ATP-binding</keyword>
<evidence type="ECO:0000256" key="3">
    <source>
        <dbReference type="ARBA" id="ARBA00022777"/>
    </source>
</evidence>
<gene>
    <name evidence="7" type="primary">LOC113204394</name>
</gene>
<dbReference type="SUPFAM" id="SSF63999">
    <property type="entry name" value="Thiamin pyrophosphokinase, catalytic domain"/>
    <property type="match status" value="1"/>
</dbReference>
<evidence type="ECO:0000313" key="7">
    <source>
        <dbReference type="RefSeq" id="XP_026275374.1"/>
    </source>
</evidence>
<dbReference type="AlphaFoldDB" id="A0A6J1S2D3"/>
<sequence>MDCSTLWEPLSFLGTEYREPFTLVILNQPISIKKECVIFPAVYRITVDGGTDRWLDWLEASGACGVSNLGLPDLITGDFDSIRPDTMITLKEKSVCFESTPDQDLTDFSKAVKCAKEKQAANLIIAICEVSGRLDQILSQLNTLHTHEERIVLLSSCSATWLLRPGSHEIYVSGLKSRDILSHDRWIGLIPVGAPSRVTTSGLKWNLDNTEMKFGGLISSSNTYSNDPVIKIKTDQPLIWSMGIDISNNKKSGNQLNIP</sequence>
<keyword evidence="6" id="KW-1185">Reference proteome</keyword>
<dbReference type="CDD" id="cd07995">
    <property type="entry name" value="TPK"/>
    <property type="match status" value="1"/>
</dbReference>
<dbReference type="Proteomes" id="UP000504606">
    <property type="component" value="Unplaced"/>
</dbReference>
<dbReference type="PANTHER" id="PTHR13622:SF8">
    <property type="entry name" value="THIAMIN PYROPHOSPHOKINASE 1"/>
    <property type="match status" value="1"/>
</dbReference>
<protein>
    <submittedName>
        <fullName evidence="7">Thiamin pyrophosphokinase 1 isoform X2</fullName>
    </submittedName>
</protein>
<dbReference type="GO" id="GO:0009229">
    <property type="term" value="P:thiamine diphosphate biosynthetic process"/>
    <property type="evidence" value="ECO:0007669"/>
    <property type="project" value="InterPro"/>
</dbReference>
<name>A0A6J1S2D3_FRAOC</name>
<evidence type="ECO:0000259" key="5">
    <source>
        <dbReference type="SMART" id="SM00983"/>
    </source>
</evidence>